<dbReference type="InterPro" id="IPR058917">
    <property type="entry name" value="RESC6_dom"/>
</dbReference>
<dbReference type="GeneID" id="26905242"/>
<protein>
    <recommendedName>
        <fullName evidence="1">RNA-editing substrate-binding complex 6 protein domain-containing protein</fullName>
    </recommendedName>
</protein>
<evidence type="ECO:0000313" key="3">
    <source>
        <dbReference type="Proteomes" id="UP000037923"/>
    </source>
</evidence>
<dbReference type="RefSeq" id="XP_015658318.1">
    <property type="nucleotide sequence ID" value="XM_015802802.1"/>
</dbReference>
<proteinExistence type="predicted"/>
<dbReference type="AlphaFoldDB" id="A0A0M9G0U1"/>
<gene>
    <name evidence="2" type="ORF">ABB37_04951</name>
</gene>
<dbReference type="OrthoDB" id="275750at2759"/>
<comment type="caution">
    <text evidence="2">The sequence shown here is derived from an EMBL/GenBank/DDBJ whole genome shotgun (WGS) entry which is preliminary data.</text>
</comment>
<name>A0A0M9G0U1_LEPPY</name>
<dbReference type="OMA" id="RIVHSCL"/>
<evidence type="ECO:0000259" key="1">
    <source>
        <dbReference type="Pfam" id="PF26188"/>
    </source>
</evidence>
<dbReference type="Proteomes" id="UP000037923">
    <property type="component" value="Unassembled WGS sequence"/>
</dbReference>
<organism evidence="2 3">
    <name type="scientific">Leptomonas pyrrhocoris</name>
    <name type="common">Firebug parasite</name>
    <dbReference type="NCBI Taxonomy" id="157538"/>
    <lineage>
        <taxon>Eukaryota</taxon>
        <taxon>Discoba</taxon>
        <taxon>Euglenozoa</taxon>
        <taxon>Kinetoplastea</taxon>
        <taxon>Metakinetoplastina</taxon>
        <taxon>Trypanosomatida</taxon>
        <taxon>Trypanosomatidae</taxon>
        <taxon>Leishmaniinae</taxon>
        <taxon>Leptomonas</taxon>
    </lineage>
</organism>
<sequence>MRRLLSRRAFRPVLASVRLITTESFVSAVDQVQHQLQTAQDRRAELLRYGRQLYEVEHLDDLQTAYTPVVASKVCHLASQLRIDSSKGQPFAAVIEASVSAEGEKSMDVASLARIVHSCLVLRSPYLYDVLFTFIPFVRAEASTMDAVSTAVLINAYGRSGVHHPGLYEVMCDNGAAVLKDTRVSLAHIANVVYAVSRVRYLHSPLMLTVRDHALRKVSEASPIIALTILDAFTELHQIDEELFSAYEQRLLEHLNDLQAPLLASFLSCIAWAGRGKADVMEALGARAVALVDTFDAASIAKVTNAYYQASVISEDVFGALAERACKVASDFRTDEIASVLNALSSFDLFDAELFPLLASRVAMLYKQVGYVDAADAAVTLSSFAAVQERNDELIYVCSQIFAAHPGAAMDGATRIHALWAYATLNVHNEAQTKMLEEARAKPSLMQVTPETRLSAKDKAMLEERKQFVRKAYGIDVATAAP</sequence>
<dbReference type="CDD" id="cd23735">
    <property type="entry name" value="RESC6-like"/>
    <property type="match status" value="1"/>
</dbReference>
<keyword evidence="3" id="KW-1185">Reference proteome</keyword>
<reference evidence="2 3" key="1">
    <citation type="submission" date="2015-07" db="EMBL/GenBank/DDBJ databases">
        <title>High-quality genome of monoxenous trypanosomatid Leptomonas pyrrhocoris.</title>
        <authorList>
            <person name="Flegontov P."/>
            <person name="Butenko A."/>
            <person name="Firsov S."/>
            <person name="Vlcek C."/>
            <person name="Logacheva M.D."/>
            <person name="Field M."/>
            <person name="Filatov D."/>
            <person name="Flegontova O."/>
            <person name="Gerasimov E."/>
            <person name="Jackson A.P."/>
            <person name="Kelly S."/>
            <person name="Opperdoes F."/>
            <person name="O'Reilly A."/>
            <person name="Votypka J."/>
            <person name="Yurchenko V."/>
            <person name="Lukes J."/>
        </authorList>
    </citation>
    <scope>NUCLEOTIDE SEQUENCE [LARGE SCALE GENOMIC DNA]</scope>
    <source>
        <strain evidence="2">H10</strain>
    </source>
</reference>
<accession>A0A0M9G0U1</accession>
<dbReference type="EMBL" id="LGTL01000009">
    <property type="protein sequence ID" value="KPA79879.1"/>
    <property type="molecule type" value="Genomic_DNA"/>
</dbReference>
<feature type="domain" description="RNA-editing substrate-binding complex 6 protein" evidence="1">
    <location>
        <begin position="104"/>
        <end position="429"/>
    </location>
</feature>
<evidence type="ECO:0000313" key="2">
    <source>
        <dbReference type="EMBL" id="KPA79879.1"/>
    </source>
</evidence>
<dbReference type="Pfam" id="PF26188">
    <property type="entry name" value="RESC6"/>
    <property type="match status" value="1"/>
</dbReference>
<dbReference type="VEuPathDB" id="TriTrypDB:LpyrH10_09_0510"/>